<dbReference type="AlphaFoldDB" id="A0AB34YWV0"/>
<proteinExistence type="predicted"/>
<accession>A0AB34YWV0</accession>
<organism evidence="1 2">
    <name type="scientific">Brucella pecoris</name>
    <dbReference type="NCBI Taxonomy" id="867683"/>
    <lineage>
        <taxon>Bacteria</taxon>
        <taxon>Pseudomonadati</taxon>
        <taxon>Pseudomonadota</taxon>
        <taxon>Alphaproteobacteria</taxon>
        <taxon>Hyphomicrobiales</taxon>
        <taxon>Brucellaceae</taxon>
        <taxon>Brucella/Ochrobactrum group</taxon>
        <taxon>Brucella</taxon>
    </lineage>
</organism>
<evidence type="ECO:0000313" key="1">
    <source>
        <dbReference type="EMBL" id="MBB4095280.1"/>
    </source>
</evidence>
<dbReference type="EMBL" id="JACIEX010000009">
    <property type="protein sequence ID" value="MBB4095280.1"/>
    <property type="molecule type" value="Genomic_DNA"/>
</dbReference>
<keyword evidence="2" id="KW-1185">Reference proteome</keyword>
<reference evidence="1 2" key="1">
    <citation type="submission" date="2020-08" db="EMBL/GenBank/DDBJ databases">
        <title>Genomic Encyclopedia of Type Strains, Phase IV (KMG-IV): sequencing the most valuable type-strain genomes for metagenomic binning, comparative biology and taxonomic classification.</title>
        <authorList>
            <person name="Goeker M."/>
        </authorList>
    </citation>
    <scope>NUCLEOTIDE SEQUENCE [LARGE SCALE GENOMIC DNA]</scope>
    <source>
        <strain evidence="1 2">DSM 23868</strain>
    </source>
</reference>
<sequence>MVDMMRPRAIGDVARDHRADEVRRDKLYPAIRNIVRIENRVREPFSARCLAKHMPATHITGLKTYLSMNAAISQRDREAYFVRVFRGWYRLNDG</sequence>
<dbReference type="Proteomes" id="UP000553980">
    <property type="component" value="Unassembled WGS sequence"/>
</dbReference>
<gene>
    <name evidence="1" type="ORF">GGQ79_003823</name>
</gene>
<evidence type="ECO:0000313" key="2">
    <source>
        <dbReference type="Proteomes" id="UP000553980"/>
    </source>
</evidence>
<protein>
    <submittedName>
        <fullName evidence="1">Uncharacterized protein</fullName>
    </submittedName>
</protein>
<comment type="caution">
    <text evidence="1">The sequence shown here is derived from an EMBL/GenBank/DDBJ whole genome shotgun (WGS) entry which is preliminary data.</text>
</comment>
<name>A0AB34YWV0_9HYPH</name>